<sequence length="563" mass="61429">MLHCAFSLNISQFHLKIVMVYGATLLVDESEVKFNEHGPSGWGHWLLREPESLQTTPLSVEPVTWEKETTSTRFFSKSIPTLTHRILHLKVCTFDWLGRSAAFHPGALGGKRTLLFTIGTICFWHIAFFGVFFNLVLFFKYVLQEGSGVAARDANNWMGSMFLASLLGAFIAESSVGRLWACALCQTIALVGMVLMMVATKMILSAETTTAFVRAFFYISIYLLSMGYGSFVPALRSLGADQFDADADRAVFFSRYVIFDNVGMAVADTLVVYLASVKGWLFGFGVATVVLVAASRKWRIVLPTDSDDLYKEGNHGKGGKPQMNHTDSLRWLDKGATVMPSDYADGSTRNKWKLSSVTEVEEMKAVARLIPITATLVFFNTLNSQTATLLVEEGALMNASIAGGHLTMKPATMNLFNIAVVVLVVPLYNSVVVPLARRMTGLARGFAPLHETGMGYIASIVAVLIAAAVEAYRLHCVKQGLSPPSIFWQVPEFALLGLAQFLCGIGFLEFFYSYAPLSQRSLGSAFGLTGVALGSYVSSFLVWAVTEVSSRGGQGWVVTSGAE</sequence>
<feature type="transmembrane region" description="Helical" evidence="6">
    <location>
        <begin position="493"/>
        <end position="512"/>
    </location>
</feature>
<feature type="transmembrane region" description="Helical" evidence="6">
    <location>
        <begin position="415"/>
        <end position="433"/>
    </location>
</feature>
<feature type="transmembrane region" description="Helical" evidence="6">
    <location>
        <begin position="211"/>
        <end position="231"/>
    </location>
</feature>
<dbReference type="GO" id="GO:0022857">
    <property type="term" value="F:transmembrane transporter activity"/>
    <property type="evidence" value="ECO:0007669"/>
    <property type="project" value="InterPro"/>
</dbReference>
<reference evidence="7" key="1">
    <citation type="submission" date="2021-01" db="EMBL/GenBank/DDBJ databases">
        <title>Adiantum capillus-veneris genome.</title>
        <authorList>
            <person name="Fang Y."/>
            <person name="Liao Q."/>
        </authorList>
    </citation>
    <scope>NUCLEOTIDE SEQUENCE</scope>
    <source>
        <strain evidence="7">H3</strain>
        <tissue evidence="7">Leaf</tissue>
    </source>
</reference>
<evidence type="ECO:0000256" key="4">
    <source>
        <dbReference type="ARBA" id="ARBA00022989"/>
    </source>
</evidence>
<name>A0A9D4V0M9_ADICA</name>
<keyword evidence="5 6" id="KW-0472">Membrane</keyword>
<comment type="caution">
    <text evidence="7">The sequence shown here is derived from an EMBL/GenBank/DDBJ whole genome shotgun (WGS) entry which is preliminary data.</text>
</comment>
<dbReference type="Proteomes" id="UP000886520">
    <property type="component" value="Chromosome 7"/>
</dbReference>
<feature type="transmembrane region" description="Helical" evidence="6">
    <location>
        <begin position="524"/>
        <end position="545"/>
    </location>
</feature>
<dbReference type="OrthoDB" id="8904098at2759"/>
<dbReference type="InterPro" id="IPR036259">
    <property type="entry name" value="MFS_trans_sf"/>
</dbReference>
<evidence type="ECO:0000256" key="1">
    <source>
        <dbReference type="ARBA" id="ARBA00004141"/>
    </source>
</evidence>
<evidence type="ECO:0000313" key="8">
    <source>
        <dbReference type="Proteomes" id="UP000886520"/>
    </source>
</evidence>
<evidence type="ECO:0000256" key="6">
    <source>
        <dbReference type="SAM" id="Phobius"/>
    </source>
</evidence>
<evidence type="ECO:0000313" key="7">
    <source>
        <dbReference type="EMBL" id="KAI5077118.1"/>
    </source>
</evidence>
<dbReference type="GO" id="GO:0016020">
    <property type="term" value="C:membrane"/>
    <property type="evidence" value="ECO:0007669"/>
    <property type="project" value="UniProtKB-SubCell"/>
</dbReference>
<evidence type="ECO:0000256" key="5">
    <source>
        <dbReference type="ARBA" id="ARBA00023136"/>
    </source>
</evidence>
<feature type="transmembrane region" description="Helical" evidence="6">
    <location>
        <begin position="453"/>
        <end position="472"/>
    </location>
</feature>
<evidence type="ECO:0000256" key="2">
    <source>
        <dbReference type="ARBA" id="ARBA00005982"/>
    </source>
</evidence>
<keyword evidence="4 6" id="KW-1133">Transmembrane helix</keyword>
<dbReference type="SUPFAM" id="SSF103473">
    <property type="entry name" value="MFS general substrate transporter"/>
    <property type="match status" value="1"/>
</dbReference>
<dbReference type="PANTHER" id="PTHR11654">
    <property type="entry name" value="OLIGOPEPTIDE TRANSPORTER-RELATED"/>
    <property type="match status" value="1"/>
</dbReference>
<dbReference type="Gene3D" id="1.20.1250.20">
    <property type="entry name" value="MFS general substrate transporter like domains"/>
    <property type="match status" value="1"/>
</dbReference>
<gene>
    <name evidence="7" type="ORF">GOP47_0006942</name>
</gene>
<proteinExistence type="inferred from homology"/>
<protein>
    <submittedName>
        <fullName evidence="7">Uncharacterized protein</fullName>
    </submittedName>
</protein>
<keyword evidence="8" id="KW-1185">Reference proteome</keyword>
<comment type="subcellular location">
    <subcellularLocation>
        <location evidence="1">Membrane</location>
        <topology evidence="1">Multi-pass membrane protein</topology>
    </subcellularLocation>
</comment>
<dbReference type="AlphaFoldDB" id="A0A9D4V0M9"/>
<feature type="transmembrane region" description="Helical" evidence="6">
    <location>
        <begin position="178"/>
        <end position="199"/>
    </location>
</feature>
<accession>A0A9D4V0M9</accession>
<comment type="similarity">
    <text evidence="2">Belongs to the major facilitator superfamily. Proton-dependent oligopeptide transporter (POT/PTR) (TC 2.A.17) family.</text>
</comment>
<feature type="transmembrane region" description="Helical" evidence="6">
    <location>
        <begin position="155"/>
        <end position="172"/>
    </location>
</feature>
<dbReference type="EMBL" id="JABFUD020000007">
    <property type="protein sequence ID" value="KAI5077118.1"/>
    <property type="molecule type" value="Genomic_DNA"/>
</dbReference>
<keyword evidence="3 6" id="KW-0812">Transmembrane</keyword>
<dbReference type="Pfam" id="PF00854">
    <property type="entry name" value="PTR2"/>
    <property type="match status" value="2"/>
</dbReference>
<dbReference type="InterPro" id="IPR000109">
    <property type="entry name" value="POT_fam"/>
</dbReference>
<evidence type="ECO:0000256" key="3">
    <source>
        <dbReference type="ARBA" id="ARBA00022692"/>
    </source>
</evidence>
<feature type="transmembrane region" description="Helical" evidence="6">
    <location>
        <begin position="270"/>
        <end position="294"/>
    </location>
</feature>
<feature type="transmembrane region" description="Helical" evidence="6">
    <location>
        <begin position="123"/>
        <end position="143"/>
    </location>
</feature>
<organism evidence="7 8">
    <name type="scientific">Adiantum capillus-veneris</name>
    <name type="common">Maidenhair fern</name>
    <dbReference type="NCBI Taxonomy" id="13818"/>
    <lineage>
        <taxon>Eukaryota</taxon>
        <taxon>Viridiplantae</taxon>
        <taxon>Streptophyta</taxon>
        <taxon>Embryophyta</taxon>
        <taxon>Tracheophyta</taxon>
        <taxon>Polypodiopsida</taxon>
        <taxon>Polypodiidae</taxon>
        <taxon>Polypodiales</taxon>
        <taxon>Pteridineae</taxon>
        <taxon>Pteridaceae</taxon>
        <taxon>Vittarioideae</taxon>
        <taxon>Adiantum</taxon>
    </lineage>
</organism>